<dbReference type="GO" id="GO:0008483">
    <property type="term" value="F:transaminase activity"/>
    <property type="evidence" value="ECO:0007669"/>
    <property type="project" value="UniProtKB-KW"/>
</dbReference>
<protein>
    <recommendedName>
        <fullName evidence="6">Aminotransferase class I/classII large domain-containing protein</fullName>
    </recommendedName>
</protein>
<dbReference type="PANTHER" id="PTHR46383:SF1">
    <property type="entry name" value="ASPARTATE AMINOTRANSFERASE"/>
    <property type="match status" value="1"/>
</dbReference>
<dbReference type="InterPro" id="IPR015421">
    <property type="entry name" value="PyrdxlP-dep_Trfase_major"/>
</dbReference>
<proteinExistence type="inferred from homology"/>
<evidence type="ECO:0000259" key="6">
    <source>
        <dbReference type="Pfam" id="PF00155"/>
    </source>
</evidence>
<dbReference type="EMBL" id="AMFJ01028794">
    <property type="protein sequence ID" value="EKD44634.1"/>
    <property type="molecule type" value="Genomic_DNA"/>
</dbReference>
<dbReference type="GO" id="GO:0006520">
    <property type="term" value="P:amino acid metabolic process"/>
    <property type="evidence" value="ECO:0007669"/>
    <property type="project" value="InterPro"/>
</dbReference>
<dbReference type="SUPFAM" id="SSF53383">
    <property type="entry name" value="PLP-dependent transferases"/>
    <property type="match status" value="1"/>
</dbReference>
<comment type="cofactor">
    <cofactor evidence="1">
        <name>pyridoxal 5'-phosphate</name>
        <dbReference type="ChEBI" id="CHEBI:597326"/>
    </cofactor>
</comment>
<dbReference type="Gene3D" id="3.40.640.10">
    <property type="entry name" value="Type I PLP-dependent aspartate aminotransferase-like (Major domain)"/>
    <property type="match status" value="1"/>
</dbReference>
<keyword evidence="4" id="KW-0808">Transferase</keyword>
<dbReference type="InterPro" id="IPR004839">
    <property type="entry name" value="Aminotransferase_I/II_large"/>
</dbReference>
<reference evidence="7" key="1">
    <citation type="journal article" date="2012" name="Science">
        <title>Fermentation, hydrogen, and sulfur metabolism in multiple uncultivated bacterial phyla.</title>
        <authorList>
            <person name="Wrighton K.C."/>
            <person name="Thomas B.C."/>
            <person name="Sharon I."/>
            <person name="Miller C.S."/>
            <person name="Castelle C.J."/>
            <person name="VerBerkmoes N.C."/>
            <person name="Wilkins M.J."/>
            <person name="Hettich R.L."/>
            <person name="Lipton M.S."/>
            <person name="Williams K.H."/>
            <person name="Long P.E."/>
            <person name="Banfield J.F."/>
        </authorList>
    </citation>
    <scope>NUCLEOTIDE SEQUENCE [LARGE SCALE GENOMIC DNA]</scope>
</reference>
<evidence type="ECO:0000256" key="3">
    <source>
        <dbReference type="ARBA" id="ARBA00022576"/>
    </source>
</evidence>
<dbReference type="InterPro" id="IPR015424">
    <property type="entry name" value="PyrdxlP-dep_Trfase"/>
</dbReference>
<comment type="caution">
    <text evidence="7">The sequence shown here is derived from an EMBL/GenBank/DDBJ whole genome shotgun (WGS) entry which is preliminary data.</text>
</comment>
<evidence type="ECO:0000256" key="1">
    <source>
        <dbReference type="ARBA" id="ARBA00001933"/>
    </source>
</evidence>
<dbReference type="Pfam" id="PF00155">
    <property type="entry name" value="Aminotran_1_2"/>
    <property type="match status" value="1"/>
</dbReference>
<evidence type="ECO:0000256" key="2">
    <source>
        <dbReference type="ARBA" id="ARBA00007441"/>
    </source>
</evidence>
<dbReference type="InterPro" id="IPR015422">
    <property type="entry name" value="PyrdxlP-dep_Trfase_small"/>
</dbReference>
<organism evidence="7">
    <name type="scientific">uncultured bacterium</name>
    <name type="common">gcode 4</name>
    <dbReference type="NCBI Taxonomy" id="1234023"/>
    <lineage>
        <taxon>Bacteria</taxon>
        <taxon>environmental samples</taxon>
    </lineage>
</organism>
<evidence type="ECO:0000313" key="7">
    <source>
        <dbReference type="EMBL" id="EKD44634.1"/>
    </source>
</evidence>
<keyword evidence="3" id="KW-0032">Aminotransferase</keyword>
<dbReference type="CDD" id="cd00609">
    <property type="entry name" value="AAT_like"/>
    <property type="match status" value="1"/>
</dbReference>
<dbReference type="Gene3D" id="3.90.1150.10">
    <property type="entry name" value="Aspartate Aminotransferase, domain 1"/>
    <property type="match status" value="1"/>
</dbReference>
<dbReference type="PANTHER" id="PTHR46383">
    <property type="entry name" value="ASPARTATE AMINOTRANSFERASE"/>
    <property type="match status" value="1"/>
</dbReference>
<evidence type="ECO:0000256" key="5">
    <source>
        <dbReference type="ARBA" id="ARBA00022898"/>
    </source>
</evidence>
<sequence>MQDNLKNLHTNSYHSFRKYLDEVYYVHAKTPVIPLSLGYPISKVFPLPNQVLEKLNPFEKNGTEKIRPGYGWEAGSQPLRETILKFENTRHSTHYTLENICMTAGGSYGINRVMEHLFCQMKSDKNEVLIVAPTFYRMLNRFEEYAIVKNYFTQRINLFQPTVRDLEKLDLSRTRAIFICNPTNPGYNYVHKKNLQDLIEFLNKKKIYLIIDEVGDNFFHSVYFRYPKHIQSKYVIRICSSSKAYQLAEYRLGYIIADSHFIGTKTNGFVKLIGDDMGNPPLAANDAWQYILESETEWISEGRINSRNEYQKATKTNEINARNKCNLVIESLQKSYYVTDIIIPDASFNVTFQWKSKRIFSDFEFFKQLLQSKHVSLVPCSGFGFDAKQNYMRLTFAVPDDVLQKGLLNILEFLDEIN</sequence>
<comment type="similarity">
    <text evidence="2">Belongs to the class-I pyridoxal-phosphate-dependent aminotransferase family.</text>
</comment>
<dbReference type="AlphaFoldDB" id="K2A3N5"/>
<feature type="domain" description="Aminotransferase class I/classII large" evidence="6">
    <location>
        <begin position="64"/>
        <end position="405"/>
    </location>
</feature>
<gene>
    <name evidence="7" type="ORF">ACD_71C00063G0002</name>
</gene>
<dbReference type="GO" id="GO:0030170">
    <property type="term" value="F:pyridoxal phosphate binding"/>
    <property type="evidence" value="ECO:0007669"/>
    <property type="project" value="InterPro"/>
</dbReference>
<accession>K2A3N5</accession>
<dbReference type="InterPro" id="IPR050596">
    <property type="entry name" value="AspAT/PAT-like"/>
</dbReference>
<evidence type="ECO:0000256" key="4">
    <source>
        <dbReference type="ARBA" id="ARBA00022679"/>
    </source>
</evidence>
<name>K2A3N5_9BACT</name>
<keyword evidence="5" id="KW-0663">Pyridoxal phosphate</keyword>